<evidence type="ECO:0000313" key="2">
    <source>
        <dbReference type="EMBL" id="CAJ1377879.1"/>
    </source>
</evidence>
<accession>A0AA36MM99</accession>
<comment type="caution">
    <text evidence="2">The sequence shown here is derived from an EMBL/GenBank/DDBJ whole genome shotgun (WGS) entry which is preliminary data.</text>
</comment>
<feature type="region of interest" description="Disordered" evidence="1">
    <location>
        <begin position="96"/>
        <end position="124"/>
    </location>
</feature>
<organism evidence="2 3">
    <name type="scientific">Effrenium voratum</name>
    <dbReference type="NCBI Taxonomy" id="2562239"/>
    <lineage>
        <taxon>Eukaryota</taxon>
        <taxon>Sar</taxon>
        <taxon>Alveolata</taxon>
        <taxon>Dinophyceae</taxon>
        <taxon>Suessiales</taxon>
        <taxon>Symbiodiniaceae</taxon>
        <taxon>Effrenium</taxon>
    </lineage>
</organism>
<evidence type="ECO:0000256" key="1">
    <source>
        <dbReference type="SAM" id="MobiDB-lite"/>
    </source>
</evidence>
<proteinExistence type="predicted"/>
<feature type="region of interest" description="Disordered" evidence="1">
    <location>
        <begin position="149"/>
        <end position="168"/>
    </location>
</feature>
<gene>
    <name evidence="2" type="ORF">EVOR1521_LOCUS6571</name>
</gene>
<feature type="compositionally biased region" description="Basic and acidic residues" evidence="1">
    <location>
        <begin position="150"/>
        <end position="159"/>
    </location>
</feature>
<dbReference type="AlphaFoldDB" id="A0AA36MM99"/>
<dbReference type="Proteomes" id="UP001178507">
    <property type="component" value="Unassembled WGS sequence"/>
</dbReference>
<sequence>MPVAALLQCLDSARPDDFGLAVVRACFEGWASRIGASACVESEKLRAEIAQLRSELVESQRLRALSQARVQQLELQLATEQDWVFEAARFSSRLAHSPKAISPHSRASRQQEKEQKEQKELEQVMSERDQAMLEREELRLQLAAMQVMTRGREASREASRSSSPRSPVLARAQLAAATRQLEDCFMGLGGTASPSQSPRGSSKLQLPVGWARRDRLNASGSRKMSPSGAAGQVSSPFFSAVQNLAAFEHLRSCTTPPARSESVRKLAASVSRA</sequence>
<feature type="region of interest" description="Disordered" evidence="1">
    <location>
        <begin position="252"/>
        <end position="273"/>
    </location>
</feature>
<dbReference type="EMBL" id="CAUJNA010000496">
    <property type="protein sequence ID" value="CAJ1377879.1"/>
    <property type="molecule type" value="Genomic_DNA"/>
</dbReference>
<protein>
    <submittedName>
        <fullName evidence="2">Uncharacterized protein</fullName>
    </submittedName>
</protein>
<reference evidence="2" key="1">
    <citation type="submission" date="2023-08" db="EMBL/GenBank/DDBJ databases">
        <authorList>
            <person name="Chen Y."/>
            <person name="Shah S."/>
            <person name="Dougan E. K."/>
            <person name="Thang M."/>
            <person name="Chan C."/>
        </authorList>
    </citation>
    <scope>NUCLEOTIDE SEQUENCE</scope>
</reference>
<name>A0AA36MM99_9DINO</name>
<keyword evidence="3" id="KW-1185">Reference proteome</keyword>
<evidence type="ECO:0000313" key="3">
    <source>
        <dbReference type="Proteomes" id="UP001178507"/>
    </source>
</evidence>
<feature type="compositionally biased region" description="Basic and acidic residues" evidence="1">
    <location>
        <begin position="109"/>
        <end position="124"/>
    </location>
</feature>